<feature type="compositionally biased region" description="Acidic residues" evidence="2">
    <location>
        <begin position="61"/>
        <end position="76"/>
    </location>
</feature>
<dbReference type="STRING" id="155417.A0A4Q4T7K1"/>
<comment type="caution">
    <text evidence="3">The sequence shown here is derived from an EMBL/GenBank/DDBJ whole genome shotgun (WGS) entry which is preliminary data.</text>
</comment>
<dbReference type="AlphaFoldDB" id="A0A4Q4T7K1"/>
<evidence type="ECO:0000256" key="2">
    <source>
        <dbReference type="SAM" id="MobiDB-lite"/>
    </source>
</evidence>
<evidence type="ECO:0000313" key="4">
    <source>
        <dbReference type="Proteomes" id="UP000293360"/>
    </source>
</evidence>
<keyword evidence="1" id="KW-0175">Coiled coil</keyword>
<feature type="coiled-coil region" evidence="1">
    <location>
        <begin position="261"/>
        <end position="344"/>
    </location>
</feature>
<reference evidence="3 4" key="1">
    <citation type="submission" date="2018-06" db="EMBL/GenBank/DDBJ databases">
        <title>Complete Genomes of Monosporascus.</title>
        <authorList>
            <person name="Robinson A.J."/>
            <person name="Natvig D.O."/>
        </authorList>
    </citation>
    <scope>NUCLEOTIDE SEQUENCE [LARGE SCALE GENOMIC DNA]</scope>
    <source>
        <strain evidence="3 4">CBS 110550</strain>
    </source>
</reference>
<evidence type="ECO:0000313" key="3">
    <source>
        <dbReference type="EMBL" id="RYP02436.1"/>
    </source>
</evidence>
<feature type="compositionally biased region" description="Polar residues" evidence="2">
    <location>
        <begin position="1"/>
        <end position="32"/>
    </location>
</feature>
<keyword evidence="4" id="KW-1185">Reference proteome</keyword>
<proteinExistence type="predicted"/>
<feature type="compositionally biased region" description="Basic and acidic residues" evidence="2">
    <location>
        <begin position="43"/>
        <end position="60"/>
    </location>
</feature>
<accession>A0A4Q4T7K1</accession>
<feature type="region of interest" description="Disordered" evidence="2">
    <location>
        <begin position="1"/>
        <end position="103"/>
    </location>
</feature>
<name>A0A4Q4T7K1_9PEZI</name>
<sequence length="464" mass="51189">MVATLGEQSGSQTVIPATQYPRQNTGDENSGSPAAVDSSPGRGEGDRPGRVGDGDARSNREEDDGEDDGEDEDEIPEPTPPPSYAKRTSATMATRSERFRQLSSDLTRTSRILHEAYNKSKCAMDDEIYDPDTWDRIAEKAAIAEQVAEHEFLKQQVEMTTEKAGELLLGKKGVADELQSLALAMKFAKTTPPPPLVQDLLQLVYIVFGDADVRATGASAPGTQQGAGPALAAAQLHMESQMPASQAAAKAREELFFRRKYQDAERAAAKAARKLEQSVMENDRLRFSLEAQSGQAEELREQVRSLEQSLRDQENRALKHEGDAESYLERIVTLKAEKKQLESSRLRSDERTEAVGNAAAGWLCITAGELPRHRWLDFLSSYARPVPRPPPFSDDLGEGLWSVEPPWLRGDVVEHLDAPKTGNHDKVARLYRLASLDRWEDGPVVRAFELLRLISLDVSRCAAA</sequence>
<organism evidence="3 4">
    <name type="scientific">Monosporascus ibericus</name>
    <dbReference type="NCBI Taxonomy" id="155417"/>
    <lineage>
        <taxon>Eukaryota</taxon>
        <taxon>Fungi</taxon>
        <taxon>Dikarya</taxon>
        <taxon>Ascomycota</taxon>
        <taxon>Pezizomycotina</taxon>
        <taxon>Sordariomycetes</taxon>
        <taxon>Xylariomycetidae</taxon>
        <taxon>Xylariales</taxon>
        <taxon>Xylariales incertae sedis</taxon>
        <taxon>Monosporascus</taxon>
    </lineage>
</organism>
<protein>
    <submittedName>
        <fullName evidence="3">Uncharacterized protein</fullName>
    </submittedName>
</protein>
<dbReference type="OrthoDB" id="10481698at2759"/>
<evidence type="ECO:0000256" key="1">
    <source>
        <dbReference type="SAM" id="Coils"/>
    </source>
</evidence>
<gene>
    <name evidence="3" type="ORF">DL764_005815</name>
</gene>
<dbReference type="EMBL" id="QJNU01000316">
    <property type="protein sequence ID" value="RYP02436.1"/>
    <property type="molecule type" value="Genomic_DNA"/>
</dbReference>
<dbReference type="Proteomes" id="UP000293360">
    <property type="component" value="Unassembled WGS sequence"/>
</dbReference>